<sequence>MQFNFLTLLAMTGVTLAASPIGGGSWKPVTSSFDIQTCAGGKVNGNTFTIPSKPNGSTSGAGCSNGHLRAERRYRNNYTGGVHQFAGTFTVTSKGGDKIAIQQTFDEDSGPYFILAIKGSDLYSVEGGATIATGVAGVGKTVKINTIHDTANNKFTVYVNGVAKYTDNEAPSGNFYNKLGCYTTNSGTGPATITWTDVAFWTQ</sequence>
<name>A0ACC1N331_9HYPO</name>
<evidence type="ECO:0000313" key="2">
    <source>
        <dbReference type="Proteomes" id="UP001143910"/>
    </source>
</evidence>
<protein>
    <submittedName>
        <fullName evidence="1">Uncharacterized protein</fullName>
    </submittedName>
</protein>
<dbReference type="Proteomes" id="UP001143910">
    <property type="component" value="Unassembled WGS sequence"/>
</dbReference>
<proteinExistence type="predicted"/>
<accession>A0ACC1N331</accession>
<gene>
    <name evidence="1" type="ORF">NQ176_g6675</name>
</gene>
<evidence type="ECO:0000313" key="1">
    <source>
        <dbReference type="EMBL" id="KAJ2973324.1"/>
    </source>
</evidence>
<keyword evidence="2" id="KW-1185">Reference proteome</keyword>
<reference evidence="1" key="1">
    <citation type="submission" date="2022-08" db="EMBL/GenBank/DDBJ databases">
        <title>Genome Sequence of Lecanicillium fungicola.</title>
        <authorList>
            <person name="Buettner E."/>
        </authorList>
    </citation>
    <scope>NUCLEOTIDE SEQUENCE</scope>
    <source>
        <strain evidence="1">Babe33</strain>
    </source>
</reference>
<dbReference type="EMBL" id="JANJQO010000991">
    <property type="protein sequence ID" value="KAJ2973324.1"/>
    <property type="molecule type" value="Genomic_DNA"/>
</dbReference>
<comment type="caution">
    <text evidence="1">The sequence shown here is derived from an EMBL/GenBank/DDBJ whole genome shotgun (WGS) entry which is preliminary data.</text>
</comment>
<organism evidence="1 2">
    <name type="scientific">Zarea fungicola</name>
    <dbReference type="NCBI Taxonomy" id="93591"/>
    <lineage>
        <taxon>Eukaryota</taxon>
        <taxon>Fungi</taxon>
        <taxon>Dikarya</taxon>
        <taxon>Ascomycota</taxon>
        <taxon>Pezizomycotina</taxon>
        <taxon>Sordariomycetes</taxon>
        <taxon>Hypocreomycetidae</taxon>
        <taxon>Hypocreales</taxon>
        <taxon>Cordycipitaceae</taxon>
        <taxon>Zarea</taxon>
    </lineage>
</organism>